<name>A0A8K0DW77_9ROSA</name>
<comment type="caution">
    <text evidence="1">The sequence shown here is derived from an EMBL/GenBank/DDBJ whole genome shotgun (WGS) entry which is preliminary data.</text>
</comment>
<dbReference type="InterPro" id="IPR027417">
    <property type="entry name" value="P-loop_NTPase"/>
</dbReference>
<sequence>MEGEVVGPRIELALLSVEGRRFSVQIHYVEEPVSNHVQVIVSTVLLIHDQEPMGDIVVFLTGQDDIDVAVKLLTEEVQNC</sequence>
<dbReference type="EMBL" id="VOIH02000009">
    <property type="protein sequence ID" value="KAF3438677.1"/>
    <property type="molecule type" value="Genomic_DNA"/>
</dbReference>
<protein>
    <submittedName>
        <fullName evidence="1">Uncharacterized protein</fullName>
    </submittedName>
</protein>
<evidence type="ECO:0000313" key="2">
    <source>
        <dbReference type="Proteomes" id="UP000796880"/>
    </source>
</evidence>
<evidence type="ECO:0000313" key="1">
    <source>
        <dbReference type="EMBL" id="KAF3438677.1"/>
    </source>
</evidence>
<dbReference type="AlphaFoldDB" id="A0A8K0DW77"/>
<accession>A0A8K0DW77</accession>
<organism evidence="1 2">
    <name type="scientific">Rhamnella rubrinervis</name>
    <dbReference type="NCBI Taxonomy" id="2594499"/>
    <lineage>
        <taxon>Eukaryota</taxon>
        <taxon>Viridiplantae</taxon>
        <taxon>Streptophyta</taxon>
        <taxon>Embryophyta</taxon>
        <taxon>Tracheophyta</taxon>
        <taxon>Spermatophyta</taxon>
        <taxon>Magnoliopsida</taxon>
        <taxon>eudicotyledons</taxon>
        <taxon>Gunneridae</taxon>
        <taxon>Pentapetalae</taxon>
        <taxon>rosids</taxon>
        <taxon>fabids</taxon>
        <taxon>Rosales</taxon>
        <taxon>Rhamnaceae</taxon>
        <taxon>rhamnoid group</taxon>
        <taxon>Rhamneae</taxon>
        <taxon>Rhamnella</taxon>
    </lineage>
</organism>
<reference evidence="1" key="1">
    <citation type="submission" date="2020-03" db="EMBL/GenBank/DDBJ databases">
        <title>A high-quality chromosome-level genome assembly of a woody plant with both climbing and erect habits, Rhamnella rubrinervis.</title>
        <authorList>
            <person name="Lu Z."/>
            <person name="Yang Y."/>
            <person name="Zhu X."/>
            <person name="Sun Y."/>
        </authorList>
    </citation>
    <scope>NUCLEOTIDE SEQUENCE</scope>
    <source>
        <strain evidence="1">BYM</strain>
        <tissue evidence="1">Leaf</tissue>
    </source>
</reference>
<dbReference type="Proteomes" id="UP000796880">
    <property type="component" value="Unassembled WGS sequence"/>
</dbReference>
<dbReference type="OrthoDB" id="10253254at2759"/>
<dbReference type="Gene3D" id="3.40.50.300">
    <property type="entry name" value="P-loop containing nucleotide triphosphate hydrolases"/>
    <property type="match status" value="1"/>
</dbReference>
<proteinExistence type="predicted"/>
<gene>
    <name evidence="1" type="ORF">FNV43_RR21441</name>
</gene>
<keyword evidence="2" id="KW-1185">Reference proteome</keyword>